<feature type="domain" description="Carbohydrate kinase FGGY N-terminal" evidence="10">
    <location>
        <begin position="5"/>
        <end position="242"/>
    </location>
</feature>
<dbReference type="GeneID" id="83058486"/>
<comment type="similarity">
    <text evidence="1 8">Belongs to the FGGY kinase family.</text>
</comment>
<keyword evidence="7 9" id="KW-0119">Carbohydrate metabolism</keyword>
<keyword evidence="13" id="KW-1185">Reference proteome</keyword>
<keyword evidence="4 9" id="KW-0547">Nucleotide-binding</keyword>
<comment type="catalytic activity">
    <reaction evidence="9">
        <text>D-xylulose + ATP = D-xylulose 5-phosphate + ADP + H(+)</text>
        <dbReference type="Rhea" id="RHEA:10964"/>
        <dbReference type="ChEBI" id="CHEBI:15378"/>
        <dbReference type="ChEBI" id="CHEBI:17140"/>
        <dbReference type="ChEBI" id="CHEBI:30616"/>
        <dbReference type="ChEBI" id="CHEBI:57737"/>
        <dbReference type="ChEBI" id="CHEBI:456216"/>
        <dbReference type="EC" id="2.7.1.17"/>
    </reaction>
</comment>
<dbReference type="OrthoDB" id="9805576at2"/>
<dbReference type="InterPro" id="IPR050406">
    <property type="entry name" value="FGGY_Carb_Kinase"/>
</dbReference>
<dbReference type="PROSITE" id="PS00445">
    <property type="entry name" value="FGGY_KINASES_2"/>
    <property type="match status" value="1"/>
</dbReference>
<evidence type="ECO:0000256" key="6">
    <source>
        <dbReference type="ARBA" id="ARBA00022840"/>
    </source>
</evidence>
<evidence type="ECO:0000259" key="11">
    <source>
        <dbReference type="Pfam" id="PF02782"/>
    </source>
</evidence>
<dbReference type="Gene3D" id="3.30.420.40">
    <property type="match status" value="2"/>
</dbReference>
<name>A0A1B2I6Q8_9BACT</name>
<reference evidence="12" key="1">
    <citation type="submission" date="2016-08" db="EMBL/GenBank/DDBJ databases">
        <title>Complete genome of Cloacibacillus porcorum.</title>
        <authorList>
            <person name="Looft T."/>
            <person name="Bayles D.O."/>
            <person name="Alt D.P."/>
        </authorList>
    </citation>
    <scope>NUCLEOTIDE SEQUENCE [LARGE SCALE GENOMIC DNA]</scope>
    <source>
        <strain evidence="12">CL-84</strain>
    </source>
</reference>
<dbReference type="GO" id="GO:0042732">
    <property type="term" value="P:D-xylose metabolic process"/>
    <property type="evidence" value="ECO:0007669"/>
    <property type="project" value="UniProtKB-KW"/>
</dbReference>
<organism evidence="12 13">
    <name type="scientific">Cloacibacillus porcorum</name>
    <dbReference type="NCBI Taxonomy" id="1197717"/>
    <lineage>
        <taxon>Bacteria</taxon>
        <taxon>Thermotogati</taxon>
        <taxon>Synergistota</taxon>
        <taxon>Synergistia</taxon>
        <taxon>Synergistales</taxon>
        <taxon>Synergistaceae</taxon>
        <taxon>Cloacibacillus</taxon>
    </lineage>
</organism>
<dbReference type="InterPro" id="IPR018483">
    <property type="entry name" value="Carb_kinase_FGGY_CS"/>
</dbReference>
<evidence type="ECO:0000256" key="3">
    <source>
        <dbReference type="ARBA" id="ARBA00022679"/>
    </source>
</evidence>
<dbReference type="NCBIfam" id="TIGR01312">
    <property type="entry name" value="XylB"/>
    <property type="match status" value="1"/>
</dbReference>
<dbReference type="SUPFAM" id="SSF53067">
    <property type="entry name" value="Actin-like ATPase domain"/>
    <property type="match status" value="2"/>
</dbReference>
<accession>A0A1B2I6Q8</accession>
<keyword evidence="3 8" id="KW-0808">Transferase</keyword>
<evidence type="ECO:0000256" key="2">
    <source>
        <dbReference type="ARBA" id="ARBA00022629"/>
    </source>
</evidence>
<dbReference type="InterPro" id="IPR043129">
    <property type="entry name" value="ATPase_NBD"/>
</dbReference>
<dbReference type="CDD" id="cd07808">
    <property type="entry name" value="ASKHA_NBD_FGGY_EcXK-like"/>
    <property type="match status" value="1"/>
</dbReference>
<sequence length="506" mass="55891">MEKLFGVDFGTGGCKAMVIDLDGNICASAFEEYPSQHLKPGWSEQEPAMWLDAFVKTVRSCGEQMKDGFGGVLALAVTASTHNAVLLDKDSRVIRPCIMWNDQRSGDQCRRLNENYGDDIFRIGMQMPTPTWTLPQLMWLKEHEPENYAKIDRLMFTKDYIRSYITGDFCTDVVDAQGSLLFDARKNCWSPEICRMIDLPLAVLPDVRRSKEVVGRVRAEIAALTGLPEGLPVIAGCSDTAAEDFSAGAVTAGQIVVKLATAGNVNLITDKAVPHEKSFTYPYSVEGKWYTVTATNSCASAYRWMRDALYPAEKELCEREGRDVYLLMDEQAAGAELGARGLIFHPYLLGERCPYFNPNARGDFFGVSMVHNKGHFARALLEGVAFSLYDCLQVLKDFTDKMEDIVVIGGGAKSPLWSQIVCDVFGLEVKQPANAESSFGGALLAGVGVGAFANELEAAGRCIRMKRTYKPDPGNHAKYDQLFAIYKEVAQTMPPVWEKLAQIAND</sequence>
<dbReference type="InterPro" id="IPR018485">
    <property type="entry name" value="FGGY_C"/>
</dbReference>
<evidence type="ECO:0000256" key="4">
    <source>
        <dbReference type="ARBA" id="ARBA00022741"/>
    </source>
</evidence>
<evidence type="ECO:0000313" key="12">
    <source>
        <dbReference type="EMBL" id="ANZ45659.1"/>
    </source>
</evidence>
<dbReference type="RefSeq" id="WP_066746386.1">
    <property type="nucleotide sequence ID" value="NZ_CP016757.1"/>
</dbReference>
<dbReference type="GO" id="GO:0005524">
    <property type="term" value="F:ATP binding"/>
    <property type="evidence" value="ECO:0007669"/>
    <property type="project" value="UniProtKB-KW"/>
</dbReference>
<evidence type="ECO:0000259" key="10">
    <source>
        <dbReference type="Pfam" id="PF00370"/>
    </source>
</evidence>
<evidence type="ECO:0000256" key="7">
    <source>
        <dbReference type="ARBA" id="ARBA00023277"/>
    </source>
</evidence>
<evidence type="ECO:0000256" key="5">
    <source>
        <dbReference type="ARBA" id="ARBA00022777"/>
    </source>
</evidence>
<evidence type="ECO:0000256" key="9">
    <source>
        <dbReference type="RuleBase" id="RU364073"/>
    </source>
</evidence>
<protein>
    <recommendedName>
        <fullName evidence="9">Xylulose kinase</fullName>
        <shortName evidence="9">Xylulokinase</shortName>
        <ecNumber evidence="9">2.7.1.17</ecNumber>
    </recommendedName>
</protein>
<dbReference type="InterPro" id="IPR000577">
    <property type="entry name" value="Carb_kinase_FGGY"/>
</dbReference>
<dbReference type="PANTHER" id="PTHR43095">
    <property type="entry name" value="SUGAR KINASE"/>
    <property type="match status" value="1"/>
</dbReference>
<dbReference type="KEGG" id="cpor:BED41_11575"/>
<dbReference type="InterPro" id="IPR006000">
    <property type="entry name" value="Xylulokinase"/>
</dbReference>
<keyword evidence="2 9" id="KW-0859">Xylose metabolism</keyword>
<dbReference type="EC" id="2.7.1.17" evidence="9"/>
<feature type="domain" description="Carbohydrate kinase FGGY C-terminal" evidence="11">
    <location>
        <begin position="264"/>
        <end position="447"/>
    </location>
</feature>
<proteinExistence type="inferred from homology"/>
<evidence type="ECO:0000313" key="13">
    <source>
        <dbReference type="Proteomes" id="UP000093044"/>
    </source>
</evidence>
<keyword evidence="5 8" id="KW-0418">Kinase</keyword>
<dbReference type="PANTHER" id="PTHR43095:SF5">
    <property type="entry name" value="XYLULOSE KINASE"/>
    <property type="match status" value="1"/>
</dbReference>
<dbReference type="AlphaFoldDB" id="A0A1B2I6Q8"/>
<dbReference type="PIRSF" id="PIRSF000538">
    <property type="entry name" value="GlpK"/>
    <property type="match status" value="1"/>
</dbReference>
<dbReference type="InterPro" id="IPR018484">
    <property type="entry name" value="FGGY_N"/>
</dbReference>
<evidence type="ECO:0000256" key="8">
    <source>
        <dbReference type="RuleBase" id="RU003733"/>
    </source>
</evidence>
<dbReference type="STRING" id="1197717.BED41_11575"/>
<dbReference type="Pfam" id="PF02782">
    <property type="entry name" value="FGGY_C"/>
    <property type="match status" value="1"/>
</dbReference>
<dbReference type="GO" id="GO:0005997">
    <property type="term" value="P:xylulose metabolic process"/>
    <property type="evidence" value="ECO:0007669"/>
    <property type="project" value="InterPro"/>
</dbReference>
<gene>
    <name evidence="9" type="primary">xylB</name>
    <name evidence="12" type="ORF">BED41_11575</name>
</gene>
<dbReference type="Proteomes" id="UP000093044">
    <property type="component" value="Chromosome"/>
</dbReference>
<dbReference type="Pfam" id="PF00370">
    <property type="entry name" value="FGGY_N"/>
    <property type="match status" value="1"/>
</dbReference>
<evidence type="ECO:0000256" key="1">
    <source>
        <dbReference type="ARBA" id="ARBA00009156"/>
    </source>
</evidence>
<keyword evidence="6 9" id="KW-0067">ATP-binding</keyword>
<dbReference type="GO" id="GO:0004856">
    <property type="term" value="F:D-xylulokinase activity"/>
    <property type="evidence" value="ECO:0007669"/>
    <property type="project" value="UniProtKB-EC"/>
</dbReference>
<dbReference type="EMBL" id="CP016757">
    <property type="protein sequence ID" value="ANZ45659.1"/>
    <property type="molecule type" value="Genomic_DNA"/>
</dbReference>